<evidence type="ECO:0000256" key="1">
    <source>
        <dbReference type="ARBA" id="ARBA00004651"/>
    </source>
</evidence>
<evidence type="ECO:0000256" key="4">
    <source>
        <dbReference type="ARBA" id="ARBA00022692"/>
    </source>
</evidence>
<comment type="caution">
    <text evidence="7">The sequence shown here is derived from an EMBL/GenBank/DDBJ whole genome shotgun (WGS) entry which is preliminary data.</text>
</comment>
<dbReference type="RefSeq" id="WP_286215676.1">
    <property type="nucleotide sequence ID" value="NZ_AP027736.1"/>
</dbReference>
<keyword evidence="4" id="KW-0812">Transmembrane</keyword>
<evidence type="ECO:0000256" key="3">
    <source>
        <dbReference type="ARBA" id="ARBA00022475"/>
    </source>
</evidence>
<dbReference type="InterPro" id="IPR002758">
    <property type="entry name" value="Cation_antiport_E"/>
</dbReference>
<accession>A0ABP9WCT5</accession>
<evidence type="ECO:0000256" key="5">
    <source>
        <dbReference type="ARBA" id="ARBA00022989"/>
    </source>
</evidence>
<keyword evidence="3" id="KW-1003">Cell membrane</keyword>
<gene>
    <name evidence="7" type="primary">mrpE</name>
    <name evidence="7" type="ORF">Lsed01_00048</name>
</gene>
<evidence type="ECO:0000313" key="7">
    <source>
        <dbReference type="EMBL" id="GAA5517640.1"/>
    </source>
</evidence>
<evidence type="ECO:0000313" key="8">
    <source>
        <dbReference type="Proteomes" id="UP001426770"/>
    </source>
</evidence>
<comment type="similarity">
    <text evidence="2">Belongs to the CPA3 antiporters (TC 2.A.63) subunit E family.</text>
</comment>
<evidence type="ECO:0000256" key="2">
    <source>
        <dbReference type="ARBA" id="ARBA00006228"/>
    </source>
</evidence>
<organism evidence="7 8">
    <name type="scientific">Demequina sediminis</name>
    <dbReference type="NCBI Taxonomy" id="1930058"/>
    <lineage>
        <taxon>Bacteria</taxon>
        <taxon>Bacillati</taxon>
        <taxon>Actinomycetota</taxon>
        <taxon>Actinomycetes</taxon>
        <taxon>Micrococcales</taxon>
        <taxon>Demequinaceae</taxon>
        <taxon>Demequina</taxon>
    </lineage>
</organism>
<dbReference type="EMBL" id="BAABRR010000001">
    <property type="protein sequence ID" value="GAA5517640.1"/>
    <property type="molecule type" value="Genomic_DNA"/>
</dbReference>
<name>A0ABP9WCT5_9MICO</name>
<keyword evidence="8" id="KW-1185">Reference proteome</keyword>
<evidence type="ECO:0000256" key="6">
    <source>
        <dbReference type="ARBA" id="ARBA00023136"/>
    </source>
</evidence>
<dbReference type="Proteomes" id="UP001426770">
    <property type="component" value="Unassembled WGS sequence"/>
</dbReference>
<proteinExistence type="inferred from homology"/>
<dbReference type="PANTHER" id="PTHR34584:SF1">
    <property type="entry name" value="NA(+)_H(+) ANTIPORTER SUBUNIT E1"/>
    <property type="match status" value="1"/>
</dbReference>
<sequence>MSWVTWPVRIVGLALWFAKEIVVSSAAVLRDNFTPGQNSTPGIARLETRCRTDLEITLFASMITITPGTLTLGTDVVGDEQTRVLYVHGMYAADADALRAELRVMENKVLHAVRREGARS</sequence>
<comment type="subcellular location">
    <subcellularLocation>
        <location evidence="1">Cell membrane</location>
        <topology evidence="1">Multi-pass membrane protein</topology>
    </subcellularLocation>
</comment>
<dbReference type="PANTHER" id="PTHR34584">
    <property type="entry name" value="NA(+)/H(+) ANTIPORTER SUBUNIT E1"/>
    <property type="match status" value="1"/>
</dbReference>
<keyword evidence="5" id="KW-1133">Transmembrane helix</keyword>
<keyword evidence="6" id="KW-0472">Membrane</keyword>
<reference evidence="7 8" key="1">
    <citation type="submission" date="2024-02" db="EMBL/GenBank/DDBJ databases">
        <title>Lysinimicrobium sediminis NBRC 112286.</title>
        <authorList>
            <person name="Ichikawa N."/>
            <person name="Katano-Makiyama Y."/>
            <person name="Hidaka K."/>
        </authorList>
    </citation>
    <scope>NUCLEOTIDE SEQUENCE [LARGE SCALE GENOMIC DNA]</scope>
    <source>
        <strain evidence="7 8">NBRC 112286</strain>
    </source>
</reference>
<protein>
    <submittedName>
        <fullName evidence="7">Na(+)/H(+) antiporter subunit E</fullName>
    </submittedName>
</protein>
<dbReference type="Pfam" id="PF01899">
    <property type="entry name" value="MNHE"/>
    <property type="match status" value="1"/>
</dbReference>